<dbReference type="OrthoDB" id="5099169at2759"/>
<evidence type="ECO:0000313" key="3">
    <source>
        <dbReference type="Proteomes" id="UP000722485"/>
    </source>
</evidence>
<dbReference type="EMBL" id="JAANBB010000544">
    <property type="protein sequence ID" value="KAF7539860.1"/>
    <property type="molecule type" value="Genomic_DNA"/>
</dbReference>
<feature type="compositionally biased region" description="Polar residues" evidence="1">
    <location>
        <begin position="230"/>
        <end position="243"/>
    </location>
</feature>
<comment type="caution">
    <text evidence="2">The sequence shown here is derived from an EMBL/GenBank/DDBJ whole genome shotgun (WGS) entry which is preliminary data.</text>
</comment>
<accession>A0A9P5L9D8</accession>
<proteinExistence type="predicted"/>
<evidence type="ECO:0000313" key="2">
    <source>
        <dbReference type="EMBL" id="KAF7539860.1"/>
    </source>
</evidence>
<gene>
    <name evidence="2" type="ORF">G7Z17_g12326</name>
</gene>
<feature type="region of interest" description="Disordered" evidence="1">
    <location>
        <begin position="130"/>
        <end position="257"/>
    </location>
</feature>
<evidence type="ECO:0000256" key="1">
    <source>
        <dbReference type="SAM" id="MobiDB-lite"/>
    </source>
</evidence>
<dbReference type="Proteomes" id="UP000722485">
    <property type="component" value="Unassembled WGS sequence"/>
</dbReference>
<sequence>MLPCKFITVRLLEVEAPKHSPSPQLGRPDGNVYPQKVSVLHLSNSAKHSFIAKKFLQHLLRINYGRRASEFKINNDTLVHLEWKYPDLNHAEVTTHLVVRDSHFQIILRKQDWERPIRSWLRNFPEQQLREHGILQPRPKPEGESPKAETAKSRTESKSTVRPSDIGPEGDSETESIASESSYHPSRPSTATTTASVAEVCTSRGGSGGEDEDGATELGDEGRDEKDGFESNTSSGDVQNNEIGTKGGYYDDFDSDSEWPDIEVVETETEDNDLDDEGQKDAYWDWSPEKRRWFHENEDKSLVWFPRLV</sequence>
<keyword evidence="3" id="KW-1185">Reference proteome</keyword>
<reference evidence="2" key="1">
    <citation type="submission" date="2020-03" db="EMBL/GenBank/DDBJ databases">
        <title>Draft Genome Sequence of Cylindrodendrum hubeiense.</title>
        <authorList>
            <person name="Buettner E."/>
            <person name="Kellner H."/>
        </authorList>
    </citation>
    <scope>NUCLEOTIDE SEQUENCE</scope>
    <source>
        <strain evidence="2">IHI 201604</strain>
    </source>
</reference>
<feature type="compositionally biased region" description="Polar residues" evidence="1">
    <location>
        <begin position="175"/>
        <end position="188"/>
    </location>
</feature>
<feature type="compositionally biased region" description="Basic and acidic residues" evidence="1">
    <location>
        <begin position="130"/>
        <end position="159"/>
    </location>
</feature>
<protein>
    <submittedName>
        <fullName evidence="2">Uncharacterized protein</fullName>
    </submittedName>
</protein>
<dbReference type="AlphaFoldDB" id="A0A9P5L9D8"/>
<feature type="compositionally biased region" description="Low complexity" evidence="1">
    <location>
        <begin position="189"/>
        <end position="204"/>
    </location>
</feature>
<feature type="compositionally biased region" description="Acidic residues" evidence="1">
    <location>
        <begin position="209"/>
        <end position="219"/>
    </location>
</feature>
<feature type="compositionally biased region" description="Basic and acidic residues" evidence="1">
    <location>
        <begin position="220"/>
        <end position="229"/>
    </location>
</feature>
<organism evidence="2 3">
    <name type="scientific">Cylindrodendrum hubeiense</name>
    <dbReference type="NCBI Taxonomy" id="595255"/>
    <lineage>
        <taxon>Eukaryota</taxon>
        <taxon>Fungi</taxon>
        <taxon>Dikarya</taxon>
        <taxon>Ascomycota</taxon>
        <taxon>Pezizomycotina</taxon>
        <taxon>Sordariomycetes</taxon>
        <taxon>Hypocreomycetidae</taxon>
        <taxon>Hypocreales</taxon>
        <taxon>Nectriaceae</taxon>
        <taxon>Cylindrodendrum</taxon>
    </lineage>
</organism>
<name>A0A9P5L9D8_9HYPO</name>